<keyword evidence="1" id="KW-1133">Transmembrane helix</keyword>
<sequence>MIALIAAGIFVLTAGLVIVLWLAGTTGLSGKDLATPRLDALRTGLSIGIGGGGLFALYLAWRRQHATEVGLVQKERDLADVARAYDLQRTAAEHTRADAEARRITELYTKASEQLGSDKAPVRLAWLYTLERLAQDNPRSPIFAAKWSTVVDSTRQAVARSQLFSSKGAEFR</sequence>
<dbReference type="EMBL" id="JBHSJB010000017">
    <property type="protein sequence ID" value="MFC5055787.1"/>
    <property type="molecule type" value="Genomic_DNA"/>
</dbReference>
<reference evidence="3" key="1">
    <citation type="journal article" date="2019" name="Int. J. Syst. Evol. Microbiol.">
        <title>The Global Catalogue of Microorganisms (GCM) 10K type strain sequencing project: providing services to taxonomists for standard genome sequencing and annotation.</title>
        <authorList>
            <consortium name="The Broad Institute Genomics Platform"/>
            <consortium name="The Broad Institute Genome Sequencing Center for Infectious Disease"/>
            <person name="Wu L."/>
            <person name="Ma J."/>
        </authorList>
    </citation>
    <scope>NUCLEOTIDE SEQUENCE [LARGE SCALE GENOMIC DNA]</scope>
    <source>
        <strain evidence="3">KCTC 12848</strain>
    </source>
</reference>
<protein>
    <submittedName>
        <fullName evidence="2">Uncharacterized protein</fullName>
    </submittedName>
</protein>
<evidence type="ECO:0000313" key="2">
    <source>
        <dbReference type="EMBL" id="MFC5055787.1"/>
    </source>
</evidence>
<keyword evidence="3" id="KW-1185">Reference proteome</keyword>
<proteinExistence type="predicted"/>
<evidence type="ECO:0000256" key="1">
    <source>
        <dbReference type="SAM" id="Phobius"/>
    </source>
</evidence>
<dbReference type="RefSeq" id="WP_344041735.1">
    <property type="nucleotide sequence ID" value="NZ_BAAAKE010000030.1"/>
</dbReference>
<comment type="caution">
    <text evidence="2">The sequence shown here is derived from an EMBL/GenBank/DDBJ whole genome shotgun (WGS) entry which is preliminary data.</text>
</comment>
<keyword evidence="1" id="KW-0472">Membrane</keyword>
<keyword evidence="1" id="KW-0812">Transmembrane</keyword>
<feature type="transmembrane region" description="Helical" evidence="1">
    <location>
        <begin position="40"/>
        <end position="61"/>
    </location>
</feature>
<evidence type="ECO:0000313" key="3">
    <source>
        <dbReference type="Proteomes" id="UP001595833"/>
    </source>
</evidence>
<dbReference type="Proteomes" id="UP001595833">
    <property type="component" value="Unassembled WGS sequence"/>
</dbReference>
<organism evidence="2 3">
    <name type="scientific">Saccharothrix xinjiangensis</name>
    <dbReference type="NCBI Taxonomy" id="204798"/>
    <lineage>
        <taxon>Bacteria</taxon>
        <taxon>Bacillati</taxon>
        <taxon>Actinomycetota</taxon>
        <taxon>Actinomycetes</taxon>
        <taxon>Pseudonocardiales</taxon>
        <taxon>Pseudonocardiaceae</taxon>
        <taxon>Saccharothrix</taxon>
    </lineage>
</organism>
<accession>A0ABV9Y2Q0</accession>
<name>A0ABV9Y2Q0_9PSEU</name>
<gene>
    <name evidence="2" type="ORF">ACFPFM_18740</name>
</gene>